<sequence length="150" mass="16355">MCPEDAFLCTCTPSLYYCSVCAQDTPLCPLREELGSRDSSGRSVVVGTAGRAAWSLTLPVSLGSLRRDVSEKNCQGDKLMPVKPPTVRWCHLDAAIQSFKILRVYPARFGSVIQWTTYTPITGSGLYVTASRSGIHPTPQIFCVRAAPEL</sequence>
<dbReference type="AlphaFoldDB" id="A0A165LPV1"/>
<gene>
    <name evidence="1" type="ORF">DAEQUDRAFT_599239</name>
</gene>
<dbReference type="EMBL" id="KV429121">
    <property type="protein sequence ID" value="KZT64701.1"/>
    <property type="molecule type" value="Genomic_DNA"/>
</dbReference>
<dbReference type="Proteomes" id="UP000076727">
    <property type="component" value="Unassembled WGS sequence"/>
</dbReference>
<reference evidence="1 2" key="1">
    <citation type="journal article" date="2016" name="Mol. Biol. Evol.">
        <title>Comparative Genomics of Early-Diverging Mushroom-Forming Fungi Provides Insights into the Origins of Lignocellulose Decay Capabilities.</title>
        <authorList>
            <person name="Nagy L.G."/>
            <person name="Riley R."/>
            <person name="Tritt A."/>
            <person name="Adam C."/>
            <person name="Daum C."/>
            <person name="Floudas D."/>
            <person name="Sun H."/>
            <person name="Yadav J.S."/>
            <person name="Pangilinan J."/>
            <person name="Larsson K.H."/>
            <person name="Matsuura K."/>
            <person name="Barry K."/>
            <person name="Labutti K."/>
            <person name="Kuo R."/>
            <person name="Ohm R.A."/>
            <person name="Bhattacharya S.S."/>
            <person name="Shirouzu T."/>
            <person name="Yoshinaga Y."/>
            <person name="Martin F.M."/>
            <person name="Grigoriev I.V."/>
            <person name="Hibbett D.S."/>
        </authorList>
    </citation>
    <scope>NUCLEOTIDE SEQUENCE [LARGE SCALE GENOMIC DNA]</scope>
    <source>
        <strain evidence="1 2">L-15889</strain>
    </source>
</reference>
<name>A0A165LPV1_9APHY</name>
<evidence type="ECO:0000313" key="1">
    <source>
        <dbReference type="EMBL" id="KZT64701.1"/>
    </source>
</evidence>
<organism evidence="1 2">
    <name type="scientific">Daedalea quercina L-15889</name>
    <dbReference type="NCBI Taxonomy" id="1314783"/>
    <lineage>
        <taxon>Eukaryota</taxon>
        <taxon>Fungi</taxon>
        <taxon>Dikarya</taxon>
        <taxon>Basidiomycota</taxon>
        <taxon>Agaricomycotina</taxon>
        <taxon>Agaricomycetes</taxon>
        <taxon>Polyporales</taxon>
        <taxon>Fomitopsis</taxon>
    </lineage>
</organism>
<proteinExistence type="predicted"/>
<accession>A0A165LPV1</accession>
<keyword evidence="2" id="KW-1185">Reference proteome</keyword>
<evidence type="ECO:0000313" key="2">
    <source>
        <dbReference type="Proteomes" id="UP000076727"/>
    </source>
</evidence>
<protein>
    <submittedName>
        <fullName evidence="1">Uncharacterized protein</fullName>
    </submittedName>
</protein>